<dbReference type="Gene3D" id="3.40.190.10">
    <property type="entry name" value="Periplasmic binding protein-like II"/>
    <property type="match status" value="1"/>
</dbReference>
<keyword evidence="2" id="KW-1185">Reference proteome</keyword>
<evidence type="ECO:0000313" key="1">
    <source>
        <dbReference type="EMBL" id="OQR77850.1"/>
    </source>
</evidence>
<proteinExistence type="predicted"/>
<dbReference type="InParanoid" id="A0A1V9XWJ3"/>
<name>A0A1V9XWJ3_9ACAR</name>
<dbReference type="AlphaFoldDB" id="A0A1V9XWJ3"/>
<accession>A0A1V9XWJ3</accession>
<organism evidence="1 2">
    <name type="scientific">Tropilaelaps mercedesae</name>
    <dbReference type="NCBI Taxonomy" id="418985"/>
    <lineage>
        <taxon>Eukaryota</taxon>
        <taxon>Metazoa</taxon>
        <taxon>Ecdysozoa</taxon>
        <taxon>Arthropoda</taxon>
        <taxon>Chelicerata</taxon>
        <taxon>Arachnida</taxon>
        <taxon>Acari</taxon>
        <taxon>Parasitiformes</taxon>
        <taxon>Mesostigmata</taxon>
        <taxon>Gamasina</taxon>
        <taxon>Dermanyssoidea</taxon>
        <taxon>Laelapidae</taxon>
        <taxon>Tropilaelaps</taxon>
    </lineage>
</organism>
<comment type="caution">
    <text evidence="1">The sequence shown here is derived from an EMBL/GenBank/DDBJ whole genome shotgun (WGS) entry which is preliminary data.</text>
</comment>
<evidence type="ECO:0000313" key="2">
    <source>
        <dbReference type="Proteomes" id="UP000192247"/>
    </source>
</evidence>
<reference evidence="1 2" key="1">
    <citation type="journal article" date="2017" name="Gigascience">
        <title>Draft genome of the honey bee ectoparasitic mite, Tropilaelaps mercedesae, is shaped by the parasitic life history.</title>
        <authorList>
            <person name="Dong X."/>
            <person name="Armstrong S.D."/>
            <person name="Xia D."/>
            <person name="Makepeace B.L."/>
            <person name="Darby A.C."/>
            <person name="Kadowaki T."/>
        </authorList>
    </citation>
    <scope>NUCLEOTIDE SEQUENCE [LARGE SCALE GENOMIC DNA]</scope>
    <source>
        <strain evidence="1">Wuxi-XJTLU</strain>
    </source>
</reference>
<sequence>MIGMLLRNESDWAVNAFGQTLDRQRVVTLSSEFMVQDLSILAGRTFGFQDNPFGLLEAFDAD</sequence>
<feature type="non-terminal residue" evidence="1">
    <location>
        <position position="62"/>
    </location>
</feature>
<protein>
    <submittedName>
        <fullName evidence="1">Uncharacterized protein</fullName>
    </submittedName>
</protein>
<gene>
    <name evidence="1" type="ORF">BIW11_06803</name>
</gene>
<dbReference type="Proteomes" id="UP000192247">
    <property type="component" value="Unassembled WGS sequence"/>
</dbReference>
<dbReference type="EMBL" id="MNPL01002975">
    <property type="protein sequence ID" value="OQR77850.1"/>
    <property type="molecule type" value="Genomic_DNA"/>
</dbReference>